<organism evidence="3 4">
    <name type="scientific">Dyella kyungheensis</name>
    <dbReference type="NCBI Taxonomy" id="1242174"/>
    <lineage>
        <taxon>Bacteria</taxon>
        <taxon>Pseudomonadati</taxon>
        <taxon>Pseudomonadota</taxon>
        <taxon>Gammaproteobacteria</taxon>
        <taxon>Lysobacterales</taxon>
        <taxon>Rhodanobacteraceae</taxon>
        <taxon>Dyella</taxon>
    </lineage>
</organism>
<evidence type="ECO:0000313" key="3">
    <source>
        <dbReference type="EMBL" id="MBM7120469.1"/>
    </source>
</evidence>
<protein>
    <submittedName>
        <fullName evidence="3">Acyltransferase</fullName>
    </submittedName>
</protein>
<keyword evidence="1" id="KW-0812">Transmembrane</keyword>
<keyword evidence="4" id="KW-1185">Reference proteome</keyword>
<proteinExistence type="predicted"/>
<dbReference type="GO" id="GO:0016746">
    <property type="term" value="F:acyltransferase activity"/>
    <property type="evidence" value="ECO:0007669"/>
    <property type="project" value="UniProtKB-KW"/>
</dbReference>
<feature type="transmembrane region" description="Helical" evidence="1">
    <location>
        <begin position="338"/>
        <end position="360"/>
    </location>
</feature>
<feature type="transmembrane region" description="Helical" evidence="1">
    <location>
        <begin position="299"/>
        <end position="318"/>
    </location>
</feature>
<dbReference type="Proteomes" id="UP001430065">
    <property type="component" value="Unassembled WGS sequence"/>
</dbReference>
<comment type="caution">
    <text evidence="3">The sequence shown here is derived from an EMBL/GenBank/DDBJ whole genome shotgun (WGS) entry which is preliminary data.</text>
</comment>
<gene>
    <name evidence="3" type="ORF">ISP20_04770</name>
</gene>
<accession>A0ABS2JPF5</accession>
<evidence type="ECO:0000259" key="2">
    <source>
        <dbReference type="Pfam" id="PF01757"/>
    </source>
</evidence>
<dbReference type="RefSeq" id="WP_204634949.1">
    <property type="nucleotide sequence ID" value="NZ_JADIKC010000003.1"/>
</dbReference>
<keyword evidence="1" id="KW-1133">Transmembrane helix</keyword>
<name>A0ABS2JPF5_9GAMM</name>
<reference evidence="3 4" key="1">
    <citation type="submission" date="2020-10" db="EMBL/GenBank/DDBJ databases">
        <title>Phylogeny of dyella-like bacteria.</title>
        <authorList>
            <person name="Fu J."/>
        </authorList>
    </citation>
    <scope>NUCLEOTIDE SEQUENCE [LARGE SCALE GENOMIC DNA]</scope>
    <source>
        <strain evidence="3 4">THG-B117</strain>
    </source>
</reference>
<dbReference type="Pfam" id="PF01757">
    <property type="entry name" value="Acyl_transf_3"/>
    <property type="match status" value="1"/>
</dbReference>
<feature type="transmembrane region" description="Helical" evidence="1">
    <location>
        <begin position="214"/>
        <end position="232"/>
    </location>
</feature>
<feature type="domain" description="Acyltransferase 3" evidence="2">
    <location>
        <begin position="13"/>
        <end position="351"/>
    </location>
</feature>
<evidence type="ECO:0000313" key="4">
    <source>
        <dbReference type="Proteomes" id="UP001430065"/>
    </source>
</evidence>
<dbReference type="InterPro" id="IPR002656">
    <property type="entry name" value="Acyl_transf_3_dom"/>
</dbReference>
<dbReference type="PANTHER" id="PTHR23028">
    <property type="entry name" value="ACETYLTRANSFERASE"/>
    <property type="match status" value="1"/>
</dbReference>
<evidence type="ECO:0000256" key="1">
    <source>
        <dbReference type="SAM" id="Phobius"/>
    </source>
</evidence>
<dbReference type="PANTHER" id="PTHR23028:SF53">
    <property type="entry name" value="ACYL_TRANSF_3 DOMAIN-CONTAINING PROTEIN"/>
    <property type="match status" value="1"/>
</dbReference>
<feature type="transmembrane region" description="Helical" evidence="1">
    <location>
        <begin position="166"/>
        <end position="187"/>
    </location>
</feature>
<sequence>MDATRGNCVNRLPGLDLLRAIAIVWVMIFHSYFIGGWGHFGGIEQNGWMGVDLFFVLSGFLIGSQVLRSLAGRGTFSFAEFYQRRAFRILPAYLVVVAAYFIWPSIREQGDVQPLWQFLTFTVNLFIDAKDHLAFSHVWSLCVEEHFYLLFPPLAWWLARRPSVHRFALVCGGIVAAGMLVRGLVWWHELSPWAGIDQNSYGKTFLERIYYPTWSRLDGLLMGVMLAAARVYRPVLWSRWGRHANGFLLAGVAVVGGSIWLFRDRTGFIPTVLGYPLLSFGLGLLVLGGAHASGALARVRVPGAGWLAAVSYSLYLTHKAVFHLLESTLGAASLDGHGVMTFAGYASAVVGMGALLHYGVERPFLKLRDRVLHQAPSAARASGAIAGAGTETA</sequence>
<feature type="transmembrane region" description="Helical" evidence="1">
    <location>
        <begin position="87"/>
        <end position="106"/>
    </location>
</feature>
<feature type="transmembrane region" description="Helical" evidence="1">
    <location>
        <begin position="138"/>
        <end position="159"/>
    </location>
</feature>
<feature type="transmembrane region" description="Helical" evidence="1">
    <location>
        <begin position="268"/>
        <end position="287"/>
    </location>
</feature>
<dbReference type="InterPro" id="IPR050879">
    <property type="entry name" value="Acyltransferase_3"/>
</dbReference>
<dbReference type="EMBL" id="JADIKC010000003">
    <property type="protein sequence ID" value="MBM7120469.1"/>
    <property type="molecule type" value="Genomic_DNA"/>
</dbReference>
<feature type="transmembrane region" description="Helical" evidence="1">
    <location>
        <begin position="244"/>
        <end position="262"/>
    </location>
</feature>
<feature type="transmembrane region" description="Helical" evidence="1">
    <location>
        <begin position="46"/>
        <end position="67"/>
    </location>
</feature>
<keyword evidence="3" id="KW-0012">Acyltransferase</keyword>
<keyword evidence="3" id="KW-0808">Transferase</keyword>
<feature type="transmembrane region" description="Helical" evidence="1">
    <location>
        <begin position="20"/>
        <end position="40"/>
    </location>
</feature>
<keyword evidence="1" id="KW-0472">Membrane</keyword>